<protein>
    <submittedName>
        <fullName evidence="6">Kinase-like protein</fullName>
    </submittedName>
</protein>
<organism evidence="6 7">
    <name type="scientific">Mycena venus</name>
    <dbReference type="NCBI Taxonomy" id="2733690"/>
    <lineage>
        <taxon>Eukaryota</taxon>
        <taxon>Fungi</taxon>
        <taxon>Dikarya</taxon>
        <taxon>Basidiomycota</taxon>
        <taxon>Agaricomycotina</taxon>
        <taxon>Agaricomycetes</taxon>
        <taxon>Agaricomycetidae</taxon>
        <taxon>Agaricales</taxon>
        <taxon>Marasmiineae</taxon>
        <taxon>Mycenaceae</taxon>
        <taxon>Mycena</taxon>
    </lineage>
</organism>
<evidence type="ECO:0000256" key="2">
    <source>
        <dbReference type="ARBA" id="ARBA00022741"/>
    </source>
</evidence>
<reference evidence="6" key="1">
    <citation type="submission" date="2020-05" db="EMBL/GenBank/DDBJ databases">
        <title>Mycena genomes resolve the evolution of fungal bioluminescence.</title>
        <authorList>
            <person name="Tsai I.J."/>
        </authorList>
    </citation>
    <scope>NUCLEOTIDE SEQUENCE</scope>
    <source>
        <strain evidence="6">CCC161011</strain>
    </source>
</reference>
<dbReference type="SMART" id="SM00220">
    <property type="entry name" value="S_TKc"/>
    <property type="match status" value="1"/>
</dbReference>
<proteinExistence type="predicted"/>
<dbReference type="InterPro" id="IPR051681">
    <property type="entry name" value="Ser/Thr_Kinases-Pseudokinases"/>
</dbReference>
<keyword evidence="3 4" id="KW-0067">ATP-binding</keyword>
<keyword evidence="6" id="KW-0808">Transferase</keyword>
<dbReference type="InterPro" id="IPR036537">
    <property type="entry name" value="Adaptor_Cbl_N_dom_sf"/>
</dbReference>
<dbReference type="InterPro" id="IPR000719">
    <property type="entry name" value="Prot_kinase_dom"/>
</dbReference>
<dbReference type="GO" id="GO:0007166">
    <property type="term" value="P:cell surface receptor signaling pathway"/>
    <property type="evidence" value="ECO:0007669"/>
    <property type="project" value="InterPro"/>
</dbReference>
<dbReference type="InterPro" id="IPR008271">
    <property type="entry name" value="Ser/Thr_kinase_AS"/>
</dbReference>
<dbReference type="Pfam" id="PF07714">
    <property type="entry name" value="PK_Tyr_Ser-Thr"/>
    <property type="match status" value="1"/>
</dbReference>
<dbReference type="SUPFAM" id="SSF56112">
    <property type="entry name" value="Protein kinase-like (PK-like)"/>
    <property type="match status" value="1"/>
</dbReference>
<dbReference type="InterPro" id="IPR011009">
    <property type="entry name" value="Kinase-like_dom_sf"/>
</dbReference>
<dbReference type="InterPro" id="IPR017441">
    <property type="entry name" value="Protein_kinase_ATP_BS"/>
</dbReference>
<dbReference type="PANTHER" id="PTHR44329">
    <property type="entry name" value="SERINE/THREONINE-PROTEIN KINASE TNNI3K-RELATED"/>
    <property type="match status" value="1"/>
</dbReference>
<dbReference type="Proteomes" id="UP000620124">
    <property type="component" value="Unassembled WGS sequence"/>
</dbReference>
<dbReference type="AlphaFoldDB" id="A0A8H7DA73"/>
<dbReference type="PANTHER" id="PTHR44329:SF298">
    <property type="entry name" value="MIXED LINEAGE KINASE DOMAIN-LIKE PROTEIN"/>
    <property type="match status" value="1"/>
</dbReference>
<dbReference type="CDD" id="cd21037">
    <property type="entry name" value="MLKL_NTD"/>
    <property type="match status" value="1"/>
</dbReference>
<dbReference type="GO" id="GO:0004674">
    <property type="term" value="F:protein serine/threonine kinase activity"/>
    <property type="evidence" value="ECO:0007669"/>
    <property type="project" value="UniProtKB-KW"/>
</dbReference>
<dbReference type="Gene3D" id="1.20.930.20">
    <property type="entry name" value="Adaptor protein Cbl, N-terminal domain"/>
    <property type="match status" value="1"/>
</dbReference>
<dbReference type="GO" id="GO:0005524">
    <property type="term" value="F:ATP binding"/>
    <property type="evidence" value="ECO:0007669"/>
    <property type="project" value="UniProtKB-UniRule"/>
</dbReference>
<evidence type="ECO:0000256" key="1">
    <source>
        <dbReference type="ARBA" id="ARBA00022527"/>
    </source>
</evidence>
<dbReference type="PROSITE" id="PS50011">
    <property type="entry name" value="PROTEIN_KINASE_DOM"/>
    <property type="match status" value="1"/>
</dbReference>
<keyword evidence="7" id="KW-1185">Reference proteome</keyword>
<dbReference type="PROSITE" id="PS00108">
    <property type="entry name" value="PROTEIN_KINASE_ST"/>
    <property type="match status" value="1"/>
</dbReference>
<keyword evidence="6" id="KW-0418">Kinase</keyword>
<evidence type="ECO:0000256" key="4">
    <source>
        <dbReference type="PROSITE-ProRule" id="PRU10141"/>
    </source>
</evidence>
<accession>A0A8H7DA73</accession>
<evidence type="ECO:0000259" key="5">
    <source>
        <dbReference type="PROSITE" id="PS50011"/>
    </source>
</evidence>
<keyword evidence="1" id="KW-0723">Serine/threonine-protein kinase</keyword>
<dbReference type="InterPro" id="IPR059179">
    <property type="entry name" value="MLKL-like_MCAfunc"/>
</dbReference>
<keyword evidence="2 4" id="KW-0547">Nucleotide-binding</keyword>
<dbReference type="InterPro" id="IPR001245">
    <property type="entry name" value="Ser-Thr/Tyr_kinase_cat_dom"/>
</dbReference>
<feature type="domain" description="Protein kinase" evidence="5">
    <location>
        <begin position="216"/>
        <end position="464"/>
    </location>
</feature>
<feature type="binding site" evidence="4">
    <location>
        <position position="243"/>
    </location>
    <ligand>
        <name>ATP</name>
        <dbReference type="ChEBI" id="CHEBI:30616"/>
    </ligand>
</feature>
<dbReference type="EMBL" id="JACAZI010000003">
    <property type="protein sequence ID" value="KAF7364573.1"/>
    <property type="molecule type" value="Genomic_DNA"/>
</dbReference>
<evidence type="ECO:0000256" key="3">
    <source>
        <dbReference type="ARBA" id="ARBA00022840"/>
    </source>
</evidence>
<gene>
    <name evidence="6" type="ORF">MVEN_00326300</name>
</gene>
<evidence type="ECO:0000313" key="7">
    <source>
        <dbReference type="Proteomes" id="UP000620124"/>
    </source>
</evidence>
<dbReference type="PROSITE" id="PS00107">
    <property type="entry name" value="PROTEIN_KINASE_ATP"/>
    <property type="match status" value="1"/>
</dbReference>
<comment type="caution">
    <text evidence="6">The sequence shown here is derived from an EMBL/GenBank/DDBJ whole genome shotgun (WGS) entry which is preliminary data.</text>
</comment>
<dbReference type="OrthoDB" id="10261027at2759"/>
<dbReference type="Gene3D" id="1.10.510.10">
    <property type="entry name" value="Transferase(Phosphotransferase) domain 1"/>
    <property type="match status" value="1"/>
</dbReference>
<evidence type="ECO:0000313" key="6">
    <source>
        <dbReference type="EMBL" id="KAF7364573.1"/>
    </source>
</evidence>
<name>A0A8H7DA73_9AGAR</name>
<sequence length="534" mass="60198">MAVDVLSTAFTILKFIHSCVQSIKTSKEQLGLLATCAEELLTALDMEFSESRLVPEKCSKALEDLATLLRDIHRFVETEKDSGLLKMLLQKDGRLSKIEVFYRRIGMSIAAFQIPSLLSIQTMLAESKKAQARDTEALHTYLSALEKNNAKLLHTLEINQNNTIAMMVCIQKQLNKKNVDRAEQEFYTHTLEYLTSRSGKRVKVEDWMIASFEVEYEDSEEIGAGGFGKVYRGTWNRTEVAIKVLQNEAGVKPSPAIWSKLRHPNILQFLGANTLDDKPFLVMPYLPYNAKDFLKQRPTFERLCILRDISLGLEYLHSRGICHGDLKGINVLVDNSERALLCDFGLARLRADATVRTSTVDALQIQGSRNWMAPELLDGSPPRLPSDVYAFGMVVYELYTGDIPLFSVPYADLVDLVVHRGRRPQRPGPHEGRSIPDELWQLTEQYWAADPYERPTATQIHDKIRHMASYSRVEAGNYLNNNEAPMVQTVRSQTRPVARMSILIDGTFRHALPIQTVTDRPTANATTISASAAP</sequence>